<keyword evidence="4" id="KW-0813">Transport</keyword>
<keyword evidence="11" id="KW-0175">Coiled coil</keyword>
<comment type="similarity">
    <text evidence="2">Belongs to the FliJ family.</text>
</comment>
<dbReference type="GO" id="GO:0006935">
    <property type="term" value="P:chemotaxis"/>
    <property type="evidence" value="ECO:0007669"/>
    <property type="project" value="UniProtKB-KW"/>
</dbReference>
<comment type="subcellular location">
    <subcellularLocation>
        <location evidence="1">Cell membrane</location>
        <topology evidence="1">Peripheral membrane protein</topology>
        <orientation evidence="1">Cytoplasmic side</orientation>
    </subcellularLocation>
</comment>
<dbReference type="GO" id="GO:0005886">
    <property type="term" value="C:plasma membrane"/>
    <property type="evidence" value="ECO:0007669"/>
    <property type="project" value="UniProtKB-SubCell"/>
</dbReference>
<keyword evidence="12" id="KW-0966">Cell projection</keyword>
<name>A0A2I0QWA6_9BACI</name>
<feature type="coiled-coil region" evidence="11">
    <location>
        <begin position="80"/>
        <end position="114"/>
    </location>
</feature>
<evidence type="ECO:0000256" key="1">
    <source>
        <dbReference type="ARBA" id="ARBA00004413"/>
    </source>
</evidence>
<accession>A0A2I0QWA6</accession>
<dbReference type="Gene3D" id="1.10.287.1700">
    <property type="match status" value="1"/>
</dbReference>
<dbReference type="Pfam" id="PF02050">
    <property type="entry name" value="FliJ"/>
    <property type="match status" value="1"/>
</dbReference>
<evidence type="ECO:0000256" key="5">
    <source>
        <dbReference type="ARBA" id="ARBA00022475"/>
    </source>
</evidence>
<proteinExistence type="inferred from homology"/>
<gene>
    <name evidence="12" type="primary">fliJ</name>
    <name evidence="12" type="ORF">CEY16_02370</name>
</gene>
<evidence type="ECO:0000256" key="6">
    <source>
        <dbReference type="ARBA" id="ARBA00022500"/>
    </source>
</evidence>
<dbReference type="NCBIfam" id="TIGR02473">
    <property type="entry name" value="flagell_FliJ"/>
    <property type="match status" value="1"/>
</dbReference>
<keyword evidence="9" id="KW-0472">Membrane</keyword>
<keyword evidence="12" id="KW-0282">Flagellum</keyword>
<evidence type="ECO:0000256" key="7">
    <source>
        <dbReference type="ARBA" id="ARBA00022795"/>
    </source>
</evidence>
<dbReference type="Proteomes" id="UP000243524">
    <property type="component" value="Unassembled WGS sequence"/>
</dbReference>
<reference evidence="12 13" key="1">
    <citation type="submission" date="2017-06" db="EMBL/GenBank/DDBJ databases">
        <title>the draft geome sequence of Illustriluteabacillus marina B3227.</title>
        <authorList>
            <person name="He R.-H."/>
            <person name="Du Z.-J."/>
        </authorList>
    </citation>
    <scope>NUCLEOTIDE SEQUENCE [LARGE SCALE GENOMIC DNA]</scope>
    <source>
        <strain evidence="12 13">B3227</strain>
    </source>
</reference>
<keyword evidence="12" id="KW-0969">Cilium</keyword>
<dbReference type="GO" id="GO:0044781">
    <property type="term" value="P:bacterial-type flagellum organization"/>
    <property type="evidence" value="ECO:0007669"/>
    <property type="project" value="UniProtKB-KW"/>
</dbReference>
<dbReference type="GO" id="GO:0071973">
    <property type="term" value="P:bacterial-type flagellum-dependent cell motility"/>
    <property type="evidence" value="ECO:0007669"/>
    <property type="project" value="InterPro"/>
</dbReference>
<evidence type="ECO:0000256" key="11">
    <source>
        <dbReference type="SAM" id="Coils"/>
    </source>
</evidence>
<evidence type="ECO:0000313" key="13">
    <source>
        <dbReference type="Proteomes" id="UP000243524"/>
    </source>
</evidence>
<dbReference type="AlphaFoldDB" id="A0A2I0QWA6"/>
<evidence type="ECO:0000256" key="8">
    <source>
        <dbReference type="ARBA" id="ARBA00022927"/>
    </source>
</evidence>
<dbReference type="InterPro" id="IPR053716">
    <property type="entry name" value="Flag_assembly_chemotaxis_eff"/>
</dbReference>
<dbReference type="InterPro" id="IPR012823">
    <property type="entry name" value="Flagell_FliJ"/>
</dbReference>
<keyword evidence="5" id="KW-1003">Cell membrane</keyword>
<evidence type="ECO:0000256" key="2">
    <source>
        <dbReference type="ARBA" id="ARBA00010004"/>
    </source>
</evidence>
<dbReference type="GO" id="GO:0015031">
    <property type="term" value="P:protein transport"/>
    <property type="evidence" value="ECO:0007669"/>
    <property type="project" value="UniProtKB-KW"/>
</dbReference>
<dbReference type="GO" id="GO:0009288">
    <property type="term" value="C:bacterial-type flagellum"/>
    <property type="evidence" value="ECO:0007669"/>
    <property type="project" value="InterPro"/>
</dbReference>
<comment type="caution">
    <text evidence="12">The sequence shown here is derived from an EMBL/GenBank/DDBJ whole genome shotgun (WGS) entry which is preliminary data.</text>
</comment>
<keyword evidence="13" id="KW-1185">Reference proteome</keyword>
<keyword evidence="7" id="KW-1005">Bacterial flagellum biogenesis</keyword>
<evidence type="ECO:0000256" key="3">
    <source>
        <dbReference type="ARBA" id="ARBA00020392"/>
    </source>
</evidence>
<evidence type="ECO:0000313" key="12">
    <source>
        <dbReference type="EMBL" id="PKR78621.1"/>
    </source>
</evidence>
<keyword evidence="10" id="KW-1006">Bacterial flagellum protein export</keyword>
<protein>
    <recommendedName>
        <fullName evidence="3">Flagellar FliJ protein</fullName>
    </recommendedName>
</protein>
<dbReference type="EMBL" id="PJNH01000001">
    <property type="protein sequence ID" value="PKR78621.1"/>
    <property type="molecule type" value="Genomic_DNA"/>
</dbReference>
<evidence type="ECO:0000256" key="4">
    <source>
        <dbReference type="ARBA" id="ARBA00022448"/>
    </source>
</evidence>
<keyword evidence="8" id="KW-0653">Protein transport</keyword>
<dbReference type="RefSeq" id="WP_101330364.1">
    <property type="nucleotide sequence ID" value="NZ_PJNH01000001.1"/>
</dbReference>
<evidence type="ECO:0000256" key="10">
    <source>
        <dbReference type="ARBA" id="ARBA00023225"/>
    </source>
</evidence>
<keyword evidence="6" id="KW-0145">Chemotaxis</keyword>
<evidence type="ECO:0000256" key="9">
    <source>
        <dbReference type="ARBA" id="ARBA00023136"/>
    </source>
</evidence>
<sequence>MSSTQSFEKIQQLKEKELEDAQVRYNRSIDHFETVATDLYDLLKNKESAVTHFNEQISKRSKGFEIHSANQYLQTFQTKEQELQMKVHQARVNMQQKQDALNEALQEVKKLETIIDHKKYLADQLEKKNENKFLDEISVQQYFREMNR</sequence>
<dbReference type="OrthoDB" id="2968361at2"/>
<organism evidence="12 13">
    <name type="scientific">Halalkalibacillus sediminis</name>
    <dbReference type="NCBI Taxonomy" id="2018042"/>
    <lineage>
        <taxon>Bacteria</taxon>
        <taxon>Bacillati</taxon>
        <taxon>Bacillota</taxon>
        <taxon>Bacilli</taxon>
        <taxon>Bacillales</taxon>
        <taxon>Bacillaceae</taxon>
        <taxon>Halalkalibacillus</taxon>
    </lineage>
</organism>